<feature type="compositionally biased region" description="Polar residues" evidence="3">
    <location>
        <begin position="103"/>
        <end position="135"/>
    </location>
</feature>
<evidence type="ECO:0000256" key="3">
    <source>
        <dbReference type="SAM" id="MobiDB-lite"/>
    </source>
</evidence>
<keyword evidence="5" id="KW-1185">Reference proteome</keyword>
<dbReference type="Gene3D" id="2.40.50.140">
    <property type="entry name" value="Nucleic acid-binding proteins"/>
    <property type="match status" value="1"/>
</dbReference>
<dbReference type="RefSeq" id="WP_229639397.1">
    <property type="nucleotide sequence ID" value="NZ_JADWDC010000008.1"/>
</dbReference>
<dbReference type="EMBL" id="JADWDC010000008">
    <property type="protein sequence ID" value="MCC0176355.1"/>
    <property type="molecule type" value="Genomic_DNA"/>
</dbReference>
<keyword evidence="1 2" id="KW-0238">DNA-binding</keyword>
<reference evidence="4" key="1">
    <citation type="journal article" date="2021" name="Antonie Van Leeuwenhoek">
        <title>Draft genome and description of Waterburya agarophytonicola gen. nov. sp. nov. (Pleurocapsales, Cyanobacteria): a seaweed symbiont.</title>
        <authorList>
            <person name="Bonthond G."/>
            <person name="Shalygin S."/>
            <person name="Bayer T."/>
            <person name="Weinberger F."/>
        </authorList>
    </citation>
    <scope>NUCLEOTIDE SEQUENCE</scope>
    <source>
        <strain evidence="4">KI4</strain>
    </source>
</reference>
<dbReference type="GO" id="GO:0003697">
    <property type="term" value="F:single-stranded DNA binding"/>
    <property type="evidence" value="ECO:0007669"/>
    <property type="project" value="InterPro"/>
</dbReference>
<evidence type="ECO:0000313" key="4">
    <source>
        <dbReference type="EMBL" id="MCC0176355.1"/>
    </source>
</evidence>
<feature type="region of interest" description="Disordered" evidence="3">
    <location>
        <begin position="97"/>
        <end position="167"/>
    </location>
</feature>
<comment type="caution">
    <text evidence="4">The sequence shown here is derived from an EMBL/GenBank/DDBJ whole genome shotgun (WGS) entry which is preliminary data.</text>
</comment>
<organism evidence="4 5">
    <name type="scientific">Waterburya agarophytonicola KI4</name>
    <dbReference type="NCBI Taxonomy" id="2874699"/>
    <lineage>
        <taxon>Bacteria</taxon>
        <taxon>Bacillati</taxon>
        <taxon>Cyanobacteriota</taxon>
        <taxon>Cyanophyceae</taxon>
        <taxon>Pleurocapsales</taxon>
        <taxon>Hyellaceae</taxon>
        <taxon>Waterburya</taxon>
        <taxon>Waterburya agarophytonicola</taxon>
    </lineage>
</organism>
<proteinExistence type="predicted"/>
<dbReference type="SUPFAM" id="SSF50249">
    <property type="entry name" value="Nucleic acid-binding proteins"/>
    <property type="match status" value="1"/>
</dbReference>
<evidence type="ECO:0000313" key="5">
    <source>
        <dbReference type="Proteomes" id="UP000729733"/>
    </source>
</evidence>
<name>A0A964BN72_9CYAN</name>
<feature type="compositionally biased region" description="Acidic residues" evidence="3">
    <location>
        <begin position="158"/>
        <end position="167"/>
    </location>
</feature>
<protein>
    <submittedName>
        <fullName evidence="4">Single-stranded DNA-binding protein</fullName>
    </submittedName>
</protein>
<sequence>MNSCILMAQVISNPELRSTQDNTSVSSMMVEFPSGREGEDPGKVQVEGWGNLAEDMKNSYHVGDRVIIEGRLSMNLFEMPEGYKEKRAKLVASRIYPMDSSDNHNNSASVTNNQTYRAPSEPSSNVVDFASTYQAQAAPVSANTTTTTPEPTAPASDNNEDWDQIPF</sequence>
<dbReference type="InterPro" id="IPR012340">
    <property type="entry name" value="NA-bd_OB-fold"/>
</dbReference>
<evidence type="ECO:0000256" key="1">
    <source>
        <dbReference type="ARBA" id="ARBA00023125"/>
    </source>
</evidence>
<dbReference type="PROSITE" id="PS50935">
    <property type="entry name" value="SSB"/>
    <property type="match status" value="1"/>
</dbReference>
<dbReference type="Proteomes" id="UP000729733">
    <property type="component" value="Unassembled WGS sequence"/>
</dbReference>
<dbReference type="CDD" id="cd04496">
    <property type="entry name" value="SSB_OBF"/>
    <property type="match status" value="1"/>
</dbReference>
<dbReference type="InterPro" id="IPR000424">
    <property type="entry name" value="Primosome_PriB/ssb"/>
</dbReference>
<accession>A0A964BN72</accession>
<feature type="compositionally biased region" description="Low complexity" evidence="3">
    <location>
        <begin position="137"/>
        <end position="155"/>
    </location>
</feature>
<dbReference type="Pfam" id="PF00436">
    <property type="entry name" value="SSB"/>
    <property type="match status" value="1"/>
</dbReference>
<gene>
    <name evidence="4" type="ORF">I4641_05110</name>
</gene>
<dbReference type="AlphaFoldDB" id="A0A964BN72"/>
<evidence type="ECO:0000256" key="2">
    <source>
        <dbReference type="PROSITE-ProRule" id="PRU00252"/>
    </source>
</evidence>